<sequence length="102" mass="11558">MLYAALHIPPVELMFHPLQGRSSLNFLSSPRKPLDLEDFFSDTHAKSRQDLSDDTKLIRFYIKNDNSIVKQGVYICLKKSNKALKLGTGCLHPSEKIGKTLK</sequence>
<reference evidence="2" key="1">
    <citation type="submission" date="2022-11" db="UniProtKB">
        <authorList>
            <consortium name="WormBaseParasite"/>
        </authorList>
    </citation>
    <scope>IDENTIFICATION</scope>
</reference>
<keyword evidence="1" id="KW-1185">Reference proteome</keyword>
<dbReference type="AlphaFoldDB" id="A0A915IV33"/>
<proteinExistence type="predicted"/>
<protein>
    <submittedName>
        <fullName evidence="2">Uncharacterized protein</fullName>
    </submittedName>
</protein>
<organism evidence="1 2">
    <name type="scientific">Romanomermis culicivorax</name>
    <name type="common">Nematode worm</name>
    <dbReference type="NCBI Taxonomy" id="13658"/>
    <lineage>
        <taxon>Eukaryota</taxon>
        <taxon>Metazoa</taxon>
        <taxon>Ecdysozoa</taxon>
        <taxon>Nematoda</taxon>
        <taxon>Enoplea</taxon>
        <taxon>Dorylaimia</taxon>
        <taxon>Mermithida</taxon>
        <taxon>Mermithoidea</taxon>
        <taxon>Mermithidae</taxon>
        <taxon>Romanomermis</taxon>
    </lineage>
</organism>
<dbReference type="Proteomes" id="UP000887565">
    <property type="component" value="Unplaced"/>
</dbReference>
<dbReference type="WBParaSite" id="nRc.2.0.1.t17254-RA">
    <property type="protein sequence ID" value="nRc.2.0.1.t17254-RA"/>
    <property type="gene ID" value="nRc.2.0.1.g17254"/>
</dbReference>
<accession>A0A915IV33</accession>
<name>A0A915IV33_ROMCU</name>
<evidence type="ECO:0000313" key="1">
    <source>
        <dbReference type="Proteomes" id="UP000887565"/>
    </source>
</evidence>
<evidence type="ECO:0000313" key="2">
    <source>
        <dbReference type="WBParaSite" id="nRc.2.0.1.t17254-RA"/>
    </source>
</evidence>